<accession>A0A1H7MW62</accession>
<dbReference type="AlphaFoldDB" id="A0A1H7MW62"/>
<reference evidence="2" key="1">
    <citation type="submission" date="2016-10" db="EMBL/GenBank/DDBJ databases">
        <authorList>
            <person name="Varghese N."/>
            <person name="Submissions S."/>
        </authorList>
    </citation>
    <scope>NUCLEOTIDE SEQUENCE [LARGE SCALE GENOMIC DNA]</scope>
    <source>
        <strain evidence="2">CGMCC 1.9127</strain>
    </source>
</reference>
<dbReference type="InterPro" id="IPR007139">
    <property type="entry name" value="DUF349"/>
</dbReference>
<gene>
    <name evidence="1" type="ORF">SAMN05216262_106143</name>
</gene>
<dbReference type="EMBL" id="FOBI01000006">
    <property type="protein sequence ID" value="SEL15028.1"/>
    <property type="molecule type" value="Genomic_DNA"/>
</dbReference>
<keyword evidence="2" id="KW-1185">Reference proteome</keyword>
<evidence type="ECO:0000313" key="2">
    <source>
        <dbReference type="Proteomes" id="UP000199297"/>
    </source>
</evidence>
<sequence length="948" mass="108147">MIFAKLFKKPWQHKDSAVRVEAISNSLSLGEPEHRFIIEQLAKNDEHENVRRAALIKLADFQTWLLHSQENSMEKVRRYAEQKVSAILTDQDEITLSMQEKLSYIAAHQHYHRFELWLKSTQDPTLVIALFEKLAEKPQPDNSKPVLKPQLLINLFAQKQHAKVQAYIVAKLNDIASLEKLKKKACNEQITQQITEKLTQLQAVIERPINLRKQVNLVLAKLQALKEQSDFVVYQQKRELLIQEWQTLNDKFAVFDSTEQNRFSQKYCKILTQLEQLFASKAEQHAQAEIAQALAQQKQHAIAHFQGVLQEIDQALSTSIFENERIDEQQYLAVFKQLAQEIADSPLSLKQQEDLQGKVAQQQQKLQQLPLIAESVAEATQLISKVSQLALPTTLIEMNERLPIYQQWLSDWQAAEKKSAGALPESIKSAAQEIEKNWQSALKPLQTAQKQEFSVTQKKLSATRRLIAAGKFNAAFGVFKKAKQLFNALSEQQQQRLQKDYHSLNEKIAELADWEHYIATPRKQKLLTDIQAIVDTPLDNPNEQAEKVKQYRKLWNSLGHAEDDAEQALNTQFNALCETAFAPCRVYFAEQEKLREQHLGLRRQLVSQAQELADGLAVNDAENTVIDHKQLAHSYHDLIKQWQQAGQVDRSVYQAINTEFNAILAPVKSLVYGFYQENKTAKQTLITSAEALLSNEDIYAAINQVKNLQAQWRELGYAGAKYENKLWQKFRKINDQIFAKRAQQTAKEEALLLAKTAELTAKFDQLLEQFSVAKQLDELQAFAQQLQTLASDVSAQKPAMVALEKQISAKKSELTKKITQAKQAGEKQQWQLVFALLSASAVNGQCVTAQNQFLQLNAFWQKKLKELASKNSLVSRDQATIALEVLAGIPSPVELQQQRMAVQVELMQSRMSSGADIDLTKEFNQWLLLGKLSEQDLPLLERIKPIFL</sequence>
<organism evidence="1 2">
    <name type="scientific">Colwellia chukchiensis</name>
    <dbReference type="NCBI Taxonomy" id="641665"/>
    <lineage>
        <taxon>Bacteria</taxon>
        <taxon>Pseudomonadati</taxon>
        <taxon>Pseudomonadota</taxon>
        <taxon>Gammaproteobacteria</taxon>
        <taxon>Alteromonadales</taxon>
        <taxon>Colwelliaceae</taxon>
        <taxon>Colwellia</taxon>
    </lineage>
</organism>
<evidence type="ECO:0000313" key="1">
    <source>
        <dbReference type="EMBL" id="SEL15028.1"/>
    </source>
</evidence>
<dbReference type="STRING" id="641665.GCA_002104455_03319"/>
<name>A0A1H7MW62_9GAMM</name>
<dbReference type="Proteomes" id="UP000199297">
    <property type="component" value="Unassembled WGS sequence"/>
</dbReference>
<dbReference type="Pfam" id="PF03993">
    <property type="entry name" value="DUF349"/>
    <property type="match status" value="2"/>
</dbReference>
<protein>
    <recommendedName>
        <fullName evidence="3">DUF349 domain-containing protein</fullName>
    </recommendedName>
</protein>
<dbReference type="RefSeq" id="WP_085284822.1">
    <property type="nucleotide sequence ID" value="NZ_FOBI01000006.1"/>
</dbReference>
<evidence type="ECO:0008006" key="3">
    <source>
        <dbReference type="Google" id="ProtNLM"/>
    </source>
</evidence>
<proteinExistence type="predicted"/>
<dbReference type="OrthoDB" id="5523335at2"/>